<evidence type="ECO:0000313" key="4">
    <source>
        <dbReference type="EMBL" id="SHL11929.1"/>
    </source>
</evidence>
<dbReference type="PATRIC" id="fig|797209.4.peg.2895"/>
<feature type="transmembrane region" description="Helical" evidence="1">
    <location>
        <begin position="12"/>
        <end position="43"/>
    </location>
</feature>
<feature type="transmembrane region" description="Helical" evidence="1">
    <location>
        <begin position="63"/>
        <end position="81"/>
    </location>
</feature>
<dbReference type="EMBL" id="AEMG01000015">
    <property type="protein sequence ID" value="EFW91364.1"/>
    <property type="molecule type" value="Genomic_DNA"/>
</dbReference>
<reference evidence="3 5" key="1">
    <citation type="journal article" date="2014" name="ISME J.">
        <title>Trehalose/2-sulfotrehalose biosynthesis and glycine-betaine uptake are widely spread mechanisms for osmoadaptation in the Halobacteriales.</title>
        <authorList>
            <person name="Youssef N.H."/>
            <person name="Savage-Ashlock K.N."/>
            <person name="McCully A.L."/>
            <person name="Luedtke B."/>
            <person name="Shaw E.I."/>
            <person name="Hoff W.D."/>
            <person name="Elshahed M.S."/>
        </authorList>
    </citation>
    <scope>NUCLEOTIDE SEQUENCE [LARGE SCALE GENOMIC DNA]</scope>
    <source>
        <strain evidence="3 5">DX253</strain>
    </source>
</reference>
<dbReference type="Proteomes" id="UP000184203">
    <property type="component" value="Unassembled WGS sequence"/>
</dbReference>
<feature type="domain" description="DUF8163" evidence="2">
    <location>
        <begin position="3"/>
        <end position="148"/>
    </location>
</feature>
<reference evidence="6" key="2">
    <citation type="submission" date="2016-11" db="EMBL/GenBank/DDBJ databases">
        <authorList>
            <person name="Varghese N."/>
            <person name="Submissions S."/>
        </authorList>
    </citation>
    <scope>NUCLEOTIDE SEQUENCE [LARGE SCALE GENOMIC DNA]</scope>
    <source>
        <strain evidence="6">DX253</strain>
    </source>
</reference>
<evidence type="ECO:0000259" key="2">
    <source>
        <dbReference type="Pfam" id="PF26496"/>
    </source>
</evidence>
<organism evidence="3 5">
    <name type="scientific">Haladaptatus paucihalophilus DX253</name>
    <dbReference type="NCBI Taxonomy" id="797209"/>
    <lineage>
        <taxon>Archaea</taxon>
        <taxon>Methanobacteriati</taxon>
        <taxon>Methanobacteriota</taxon>
        <taxon>Stenosarchaea group</taxon>
        <taxon>Halobacteria</taxon>
        <taxon>Halobacteriales</taxon>
        <taxon>Haladaptataceae</taxon>
        <taxon>Haladaptatus</taxon>
    </lineage>
</organism>
<evidence type="ECO:0000313" key="5">
    <source>
        <dbReference type="Proteomes" id="UP000003751"/>
    </source>
</evidence>
<accession>E7QVV1</accession>
<dbReference type="PROSITE" id="PS51257">
    <property type="entry name" value="PROKAR_LIPOPROTEIN"/>
    <property type="match status" value="1"/>
</dbReference>
<dbReference type="STRING" id="797209.GCA_000376445_03449"/>
<gene>
    <name evidence="4" type="ORF">SAMN05444342_3086</name>
    <name evidence="3" type="ORF">ZOD2009_14686</name>
</gene>
<keyword evidence="1" id="KW-1133">Transmembrane helix</keyword>
<keyword evidence="1" id="KW-0812">Transmembrane</keyword>
<evidence type="ECO:0000256" key="1">
    <source>
        <dbReference type="SAM" id="Phobius"/>
    </source>
</evidence>
<dbReference type="EMBL" id="FRAN01000004">
    <property type="protein sequence ID" value="SHL11929.1"/>
    <property type="molecule type" value="Genomic_DNA"/>
</dbReference>
<protein>
    <recommendedName>
        <fullName evidence="2">DUF8163 domain-containing protein</fullName>
    </recommendedName>
</protein>
<dbReference type="OrthoDB" id="214867at2157"/>
<dbReference type="AlphaFoldDB" id="E7QVV1"/>
<feature type="transmembrane region" description="Helical" evidence="1">
    <location>
        <begin position="93"/>
        <end position="111"/>
    </location>
</feature>
<dbReference type="Proteomes" id="UP000003751">
    <property type="component" value="Unassembled WGS sequence"/>
</dbReference>
<sequence>MRRERPTWLGGVGALLVAVGCTVATGLPGFIAGTVLFVLWYTVPTLYTVAFGQLVVAALADDIGVAFLVLLELGLLAVLVGPSLRQDRPGWRIGVTSVVAALFGGGALAVYRWSGRLPLVVGGVVLVVAVISYGLHRYERVALGLVEDNI</sequence>
<dbReference type="InterPro" id="IPR058477">
    <property type="entry name" value="DUF8163"/>
</dbReference>
<evidence type="ECO:0000313" key="6">
    <source>
        <dbReference type="Proteomes" id="UP000184203"/>
    </source>
</evidence>
<reference evidence="4" key="3">
    <citation type="submission" date="2016-11" db="EMBL/GenBank/DDBJ databases">
        <authorList>
            <person name="Jaros S."/>
            <person name="Januszkiewicz K."/>
            <person name="Wedrychowicz H."/>
        </authorList>
    </citation>
    <scope>NUCLEOTIDE SEQUENCE [LARGE SCALE GENOMIC DNA]</scope>
    <source>
        <strain evidence="4">DX253</strain>
    </source>
</reference>
<dbReference type="RefSeq" id="WP_007981032.1">
    <property type="nucleotide sequence ID" value="NZ_AEMG01000015.1"/>
</dbReference>
<dbReference type="Pfam" id="PF26496">
    <property type="entry name" value="DUF8163"/>
    <property type="match status" value="1"/>
</dbReference>
<dbReference type="eggNOG" id="arCOG11232">
    <property type="taxonomic scope" value="Archaea"/>
</dbReference>
<proteinExistence type="predicted"/>
<feature type="transmembrane region" description="Helical" evidence="1">
    <location>
        <begin position="117"/>
        <end position="135"/>
    </location>
</feature>
<name>E7QVV1_HALPU</name>
<keyword evidence="6" id="KW-1185">Reference proteome</keyword>
<keyword evidence="1" id="KW-0472">Membrane</keyword>
<evidence type="ECO:0000313" key="3">
    <source>
        <dbReference type="EMBL" id="EFW91364.1"/>
    </source>
</evidence>